<dbReference type="NCBIfam" id="TIGR00447">
    <property type="entry name" value="pth"/>
    <property type="match status" value="1"/>
</dbReference>
<comment type="similarity">
    <text evidence="5 8 10">Belongs to the PTH family.</text>
</comment>
<dbReference type="FunFam" id="3.40.50.1470:FF:000001">
    <property type="entry name" value="Peptidyl-tRNA hydrolase"/>
    <property type="match status" value="1"/>
</dbReference>
<evidence type="ECO:0000313" key="12">
    <source>
        <dbReference type="Proteomes" id="UP000244338"/>
    </source>
</evidence>
<dbReference type="GO" id="GO:0000049">
    <property type="term" value="F:tRNA binding"/>
    <property type="evidence" value="ECO:0007669"/>
    <property type="project" value="UniProtKB-UniRule"/>
</dbReference>
<feature type="binding site" evidence="8">
    <location>
        <position position="65"/>
    </location>
    <ligand>
        <name>tRNA</name>
        <dbReference type="ChEBI" id="CHEBI:17843"/>
    </ligand>
</feature>
<dbReference type="GO" id="GO:0005737">
    <property type="term" value="C:cytoplasm"/>
    <property type="evidence" value="ECO:0007669"/>
    <property type="project" value="UniProtKB-SubCell"/>
</dbReference>
<dbReference type="AlphaFoldDB" id="A0A2R6Y1P0"/>
<keyword evidence="3 8" id="KW-0378">Hydrolase</keyword>
<feature type="binding site" evidence="8">
    <location>
        <position position="111"/>
    </location>
    <ligand>
        <name>tRNA</name>
        <dbReference type="ChEBI" id="CHEBI:17843"/>
    </ligand>
</feature>
<evidence type="ECO:0000256" key="3">
    <source>
        <dbReference type="ARBA" id="ARBA00022801"/>
    </source>
</evidence>
<dbReference type="GO" id="GO:0004045">
    <property type="term" value="F:peptidyl-tRNA hydrolase activity"/>
    <property type="evidence" value="ECO:0007669"/>
    <property type="project" value="UniProtKB-UniRule"/>
</dbReference>
<dbReference type="CDD" id="cd00462">
    <property type="entry name" value="PTH"/>
    <property type="match status" value="1"/>
</dbReference>
<evidence type="ECO:0000256" key="8">
    <source>
        <dbReference type="HAMAP-Rule" id="MF_00083"/>
    </source>
</evidence>
<dbReference type="InterPro" id="IPR001328">
    <property type="entry name" value="Pept_tRNA_hydro"/>
</dbReference>
<proteinExistence type="inferred from homology"/>
<dbReference type="PROSITE" id="PS01196">
    <property type="entry name" value="PEPT_TRNA_HYDROL_2"/>
    <property type="match status" value="1"/>
</dbReference>
<evidence type="ECO:0000256" key="9">
    <source>
        <dbReference type="RuleBase" id="RU000673"/>
    </source>
</evidence>
<dbReference type="HAMAP" id="MF_00083">
    <property type="entry name" value="Pept_tRNA_hydro_bact"/>
    <property type="match status" value="1"/>
</dbReference>
<comment type="subunit">
    <text evidence="8">Monomer.</text>
</comment>
<evidence type="ECO:0000256" key="4">
    <source>
        <dbReference type="ARBA" id="ARBA00022884"/>
    </source>
</evidence>
<keyword evidence="4 8" id="KW-0694">RNA-binding</keyword>
<dbReference type="InterPro" id="IPR036416">
    <property type="entry name" value="Pept_tRNA_hydro_sf"/>
</dbReference>
<dbReference type="EMBL" id="PEBX01000024">
    <property type="protein sequence ID" value="PTQ56581.1"/>
    <property type="molecule type" value="Genomic_DNA"/>
</dbReference>
<feature type="site" description="Discriminates between blocked and unblocked aminoacyl-tRNA" evidence="8">
    <location>
        <position position="8"/>
    </location>
</feature>
<dbReference type="SUPFAM" id="SSF53178">
    <property type="entry name" value="Peptidyl-tRNA hydrolase-like"/>
    <property type="match status" value="1"/>
</dbReference>
<evidence type="ECO:0000256" key="2">
    <source>
        <dbReference type="ARBA" id="ARBA00022555"/>
    </source>
</evidence>
<dbReference type="EC" id="3.1.1.29" evidence="1 8"/>
<reference evidence="12" key="1">
    <citation type="journal article" date="2018" name="Sci. Rep.">
        <title>Lignite coal burning seam in the remote Altai Mountains harbors a hydrogen-driven thermophilic microbial community.</title>
        <authorList>
            <person name="Kadnikov V.V."/>
            <person name="Mardanov A.V."/>
            <person name="Ivasenko D.A."/>
            <person name="Antsiferov D.V."/>
            <person name="Beletsky A.V."/>
            <person name="Karnachuk O.V."/>
            <person name="Ravin N.V."/>
        </authorList>
    </citation>
    <scope>NUCLEOTIDE SEQUENCE [LARGE SCALE GENOMIC DNA]</scope>
</reference>
<comment type="subcellular location">
    <subcellularLocation>
        <location evidence="8">Cytoplasm</location>
    </subcellularLocation>
</comment>
<dbReference type="Pfam" id="PF01195">
    <property type="entry name" value="Pept_tRNA_hydro"/>
    <property type="match status" value="1"/>
</dbReference>
<comment type="function">
    <text evidence="8">Catalyzes the release of premature peptidyl moieties from peptidyl-tRNA molecules trapped in stalled 50S ribosomal subunits, and thus maintains levels of free tRNAs and 50S ribosomes.</text>
</comment>
<dbReference type="GO" id="GO:0072344">
    <property type="term" value="P:rescue of stalled ribosome"/>
    <property type="evidence" value="ECO:0007669"/>
    <property type="project" value="UniProtKB-UniRule"/>
</dbReference>
<dbReference type="Proteomes" id="UP000244338">
    <property type="component" value="Unassembled WGS sequence"/>
</dbReference>
<comment type="catalytic activity">
    <reaction evidence="6 8 9">
        <text>an N-acyl-L-alpha-aminoacyl-tRNA + H2O = an N-acyl-L-amino acid + a tRNA + H(+)</text>
        <dbReference type="Rhea" id="RHEA:54448"/>
        <dbReference type="Rhea" id="RHEA-COMP:10123"/>
        <dbReference type="Rhea" id="RHEA-COMP:13883"/>
        <dbReference type="ChEBI" id="CHEBI:15377"/>
        <dbReference type="ChEBI" id="CHEBI:15378"/>
        <dbReference type="ChEBI" id="CHEBI:59874"/>
        <dbReference type="ChEBI" id="CHEBI:78442"/>
        <dbReference type="ChEBI" id="CHEBI:138191"/>
        <dbReference type="EC" id="3.1.1.29"/>
    </reaction>
</comment>
<dbReference type="InterPro" id="IPR018171">
    <property type="entry name" value="Pept_tRNA_hydro_CS"/>
</dbReference>
<dbReference type="PANTHER" id="PTHR17224">
    <property type="entry name" value="PEPTIDYL-TRNA HYDROLASE"/>
    <property type="match status" value="1"/>
</dbReference>
<accession>A0A2R6Y1P0</accession>
<evidence type="ECO:0000256" key="10">
    <source>
        <dbReference type="RuleBase" id="RU004320"/>
    </source>
</evidence>
<comment type="function">
    <text evidence="8">Hydrolyzes ribosome-free peptidyl-tRNAs (with 1 or more amino acids incorporated), which drop off the ribosome during protein synthesis, or as a result of ribosome stalling.</text>
</comment>
<gene>
    <name evidence="8" type="primary">pth</name>
    <name evidence="11" type="ORF">BSOLF_0028</name>
</gene>
<dbReference type="PANTHER" id="PTHR17224:SF1">
    <property type="entry name" value="PEPTIDYL-TRNA HYDROLASE"/>
    <property type="match status" value="1"/>
</dbReference>
<organism evidence="11 12">
    <name type="scientific">Candidatus Carbonibacillus altaicus</name>
    <dbReference type="NCBI Taxonomy" id="2163959"/>
    <lineage>
        <taxon>Bacteria</taxon>
        <taxon>Bacillati</taxon>
        <taxon>Bacillota</taxon>
        <taxon>Bacilli</taxon>
        <taxon>Bacillales</taxon>
        <taxon>Candidatus Carbonibacillus</taxon>
    </lineage>
</organism>
<protein>
    <recommendedName>
        <fullName evidence="7 8">Peptidyl-tRNA hydrolase</fullName>
        <shortName evidence="8">Pth</shortName>
        <ecNumber evidence="1 8">3.1.1.29</ecNumber>
    </recommendedName>
</protein>
<feature type="binding site" evidence="8">
    <location>
        <position position="13"/>
    </location>
    <ligand>
        <name>tRNA</name>
        <dbReference type="ChEBI" id="CHEBI:17843"/>
    </ligand>
</feature>
<evidence type="ECO:0000313" key="11">
    <source>
        <dbReference type="EMBL" id="PTQ56581.1"/>
    </source>
</evidence>
<evidence type="ECO:0000256" key="7">
    <source>
        <dbReference type="ARBA" id="ARBA00050038"/>
    </source>
</evidence>
<keyword evidence="8" id="KW-0963">Cytoplasm</keyword>
<feature type="binding site" evidence="8">
    <location>
        <position position="63"/>
    </location>
    <ligand>
        <name>tRNA</name>
        <dbReference type="ChEBI" id="CHEBI:17843"/>
    </ligand>
</feature>
<feature type="active site" description="Proton acceptor" evidence="8">
    <location>
        <position position="18"/>
    </location>
</feature>
<comment type="caution">
    <text evidence="11">The sequence shown here is derived from an EMBL/GenBank/DDBJ whole genome shotgun (WGS) entry which is preliminary data.</text>
</comment>
<evidence type="ECO:0000256" key="1">
    <source>
        <dbReference type="ARBA" id="ARBA00013260"/>
    </source>
</evidence>
<dbReference type="Gene3D" id="3.40.50.1470">
    <property type="entry name" value="Peptidyl-tRNA hydrolase"/>
    <property type="match status" value="1"/>
</dbReference>
<dbReference type="GO" id="GO:0006515">
    <property type="term" value="P:protein quality control for misfolded or incompletely synthesized proteins"/>
    <property type="evidence" value="ECO:0007669"/>
    <property type="project" value="UniProtKB-UniRule"/>
</dbReference>
<feature type="site" description="Stabilizes the basic form of H active site to accept a proton" evidence="8">
    <location>
        <position position="90"/>
    </location>
</feature>
<keyword evidence="2 8" id="KW-0820">tRNA-binding</keyword>
<name>A0A2R6Y1P0_9BACL</name>
<evidence type="ECO:0000256" key="6">
    <source>
        <dbReference type="ARBA" id="ARBA00048707"/>
    </source>
</evidence>
<evidence type="ECO:0000256" key="5">
    <source>
        <dbReference type="ARBA" id="ARBA00038063"/>
    </source>
</evidence>
<sequence>MLIVGLGNPGLQYEKTRHNIGFMVLDALLKKADVLRRQEKFSAVFVEAALSGVRFLALYPQTYMNRSGEAVGQVMRWYHLDPEAIMVVYDDLDLPLGRLRLRKSGSHGGHNGMRSVLQVVGHENIKRLKIGIGRPPAGWAVADYVLSPFLPDEQPLVLEATERAVAAIQLALTVSFEQAMNRYN</sequence>
<dbReference type="PROSITE" id="PS01195">
    <property type="entry name" value="PEPT_TRNA_HYDROL_1"/>
    <property type="match status" value="1"/>
</dbReference>